<dbReference type="Gene3D" id="2.60.40.760">
    <property type="entry name" value="Expansin, cellulose-binding-like domain"/>
    <property type="match status" value="1"/>
</dbReference>
<dbReference type="PROSITE" id="PS50842">
    <property type="entry name" value="EXPANSIN_EG45"/>
    <property type="match status" value="1"/>
</dbReference>
<dbReference type="InterPro" id="IPR036908">
    <property type="entry name" value="RlpA-like_sf"/>
</dbReference>
<feature type="transmembrane region" description="Helical" evidence="7">
    <location>
        <begin position="24"/>
        <end position="44"/>
    </location>
</feature>
<gene>
    <name evidence="10" type="ORF">CSSPTR1EN2_LOCUS1530</name>
</gene>
<evidence type="ECO:0000259" key="9">
    <source>
        <dbReference type="PROSITE" id="PS50843"/>
    </source>
</evidence>
<evidence type="ECO:0000256" key="6">
    <source>
        <dbReference type="RuleBase" id="RU365023"/>
    </source>
</evidence>
<evidence type="ECO:0000256" key="7">
    <source>
        <dbReference type="SAM" id="Phobius"/>
    </source>
</evidence>
<evidence type="ECO:0000313" key="10">
    <source>
        <dbReference type="EMBL" id="CAK9191717.1"/>
    </source>
</evidence>
<dbReference type="SMART" id="SM00837">
    <property type="entry name" value="DPBB_1"/>
    <property type="match status" value="1"/>
</dbReference>
<dbReference type="InterPro" id="IPR007117">
    <property type="entry name" value="Expansin_CBD"/>
</dbReference>
<dbReference type="PRINTS" id="PR01226">
    <property type="entry name" value="EXPANSIN"/>
</dbReference>
<dbReference type="CDD" id="cd22274">
    <property type="entry name" value="DPBB_EXPA_N"/>
    <property type="match status" value="1"/>
</dbReference>
<accession>A0ABP0TBJ4</accession>
<dbReference type="InterPro" id="IPR036749">
    <property type="entry name" value="Expansin_CBD_sf"/>
</dbReference>
<dbReference type="Proteomes" id="UP001497512">
    <property type="component" value="Chromosome 1"/>
</dbReference>
<keyword evidence="7" id="KW-0812">Transmembrane</keyword>
<evidence type="ECO:0000256" key="4">
    <source>
        <dbReference type="ARBA" id="ARBA00022729"/>
    </source>
</evidence>
<dbReference type="InterPro" id="IPR007118">
    <property type="entry name" value="Expan_Lol_pI"/>
</dbReference>
<dbReference type="SUPFAM" id="SSF50685">
    <property type="entry name" value="Barwin-like endoglucanases"/>
    <property type="match status" value="1"/>
</dbReference>
<dbReference type="Pfam" id="PF01357">
    <property type="entry name" value="Expansin_C"/>
    <property type="match status" value="1"/>
</dbReference>
<evidence type="ECO:0000256" key="2">
    <source>
        <dbReference type="ARBA" id="ARBA00022512"/>
    </source>
</evidence>
<dbReference type="Gene3D" id="2.40.40.10">
    <property type="entry name" value="RlpA-like domain"/>
    <property type="match status" value="1"/>
</dbReference>
<dbReference type="EMBL" id="OZ019893">
    <property type="protein sequence ID" value="CAK9191717.1"/>
    <property type="molecule type" value="Genomic_DNA"/>
</dbReference>
<proteinExistence type="inferred from homology"/>
<evidence type="ECO:0000256" key="5">
    <source>
        <dbReference type="ARBA" id="ARBA00023136"/>
    </source>
</evidence>
<protein>
    <recommendedName>
        <fullName evidence="6">Expansin</fullName>
    </recommendedName>
</protein>
<evidence type="ECO:0000313" key="11">
    <source>
        <dbReference type="Proteomes" id="UP001497512"/>
    </source>
</evidence>
<comment type="subcellular location">
    <subcellularLocation>
        <location evidence="6">Secreted</location>
        <location evidence="6">Cell wall</location>
    </subcellularLocation>
    <subcellularLocation>
        <location evidence="6">Membrane</location>
        <topology evidence="6">Peripheral membrane protein</topology>
    </subcellularLocation>
</comment>
<keyword evidence="11" id="KW-1185">Reference proteome</keyword>
<dbReference type="InterPro" id="IPR007112">
    <property type="entry name" value="Expansin/allergen_DPBB_dom"/>
</dbReference>
<feature type="domain" description="Expansin-like CBD" evidence="9">
    <location>
        <begin position="190"/>
        <end position="270"/>
    </location>
</feature>
<sequence length="275" mass="29054">MMAGPSCSSYCCSLQSAAMPRLHYLQLLVVAALVIGFVNFVPVVHCGGYTGSSWGSAHATFYGGADASGTQGGACGYGNTYSTGYGVNTAALSSALFNSGLSCGACFQLVCVDSQWCFRNPAGITVTATNYCPDGSNGGWCNPPLQHFDLAQPMFLQFAQQLGGVVPVSYRRVPCVKTGGIRFSINGNPYFMLVLITNVAGAGDVQQVSVKGTNTGWYAMNRNWGQNWEYSGDNLDSQALSFSVTTSDGQTVVSNDVAPAYWQLGSTYEGNQFPV</sequence>
<comment type="similarity">
    <text evidence="1 6">Belongs to the expansin family. Expansin A subfamily.</text>
</comment>
<dbReference type="Pfam" id="PF03330">
    <property type="entry name" value="DPBB_1"/>
    <property type="match status" value="1"/>
</dbReference>
<feature type="domain" description="Expansin-like EG45" evidence="8">
    <location>
        <begin position="72"/>
        <end position="180"/>
    </location>
</feature>
<keyword evidence="5 7" id="KW-0472">Membrane</keyword>
<reference evidence="10 11" key="1">
    <citation type="submission" date="2024-02" db="EMBL/GenBank/DDBJ databases">
        <authorList>
            <consortium name="ELIXIR-Norway"/>
            <consortium name="Elixir Norway"/>
        </authorList>
    </citation>
    <scope>NUCLEOTIDE SEQUENCE [LARGE SCALE GENOMIC DNA]</scope>
</reference>
<dbReference type="PROSITE" id="PS50843">
    <property type="entry name" value="EXPANSIN_CBD"/>
    <property type="match status" value="1"/>
</dbReference>
<dbReference type="InterPro" id="IPR009009">
    <property type="entry name" value="RlpA-like_DPBB"/>
</dbReference>
<keyword evidence="4" id="KW-0732">Signal</keyword>
<dbReference type="InterPro" id="IPR002963">
    <property type="entry name" value="Expansin"/>
</dbReference>
<comment type="function">
    <text evidence="6">Causes loosening and extension of plant cell walls by disrupting non-covalent bonding between cellulose microfibrils and matrix glucans. No enzymatic activity has been found.</text>
</comment>
<evidence type="ECO:0000256" key="1">
    <source>
        <dbReference type="ARBA" id="ARBA00005392"/>
    </source>
</evidence>
<dbReference type="SUPFAM" id="SSF49590">
    <property type="entry name" value="PHL pollen allergen"/>
    <property type="match status" value="1"/>
</dbReference>
<evidence type="ECO:0000256" key="3">
    <source>
        <dbReference type="ARBA" id="ARBA00022525"/>
    </source>
</evidence>
<dbReference type="PANTHER" id="PTHR31867">
    <property type="entry name" value="EXPANSIN-A15"/>
    <property type="match status" value="1"/>
</dbReference>
<keyword evidence="2 6" id="KW-0134">Cell wall</keyword>
<keyword evidence="3 6" id="KW-0964">Secreted</keyword>
<keyword evidence="6" id="KW-0961">Cell wall biogenesis/degradation</keyword>
<name>A0ABP0TBJ4_9BRYO</name>
<organism evidence="10 11">
    <name type="scientific">Sphagnum troendelagicum</name>
    <dbReference type="NCBI Taxonomy" id="128251"/>
    <lineage>
        <taxon>Eukaryota</taxon>
        <taxon>Viridiplantae</taxon>
        <taxon>Streptophyta</taxon>
        <taxon>Embryophyta</taxon>
        <taxon>Bryophyta</taxon>
        <taxon>Sphagnophytina</taxon>
        <taxon>Sphagnopsida</taxon>
        <taxon>Sphagnales</taxon>
        <taxon>Sphagnaceae</taxon>
        <taxon>Sphagnum</taxon>
    </lineage>
</organism>
<evidence type="ECO:0000259" key="8">
    <source>
        <dbReference type="PROSITE" id="PS50842"/>
    </source>
</evidence>
<keyword evidence="7" id="KW-1133">Transmembrane helix</keyword>
<dbReference type="PRINTS" id="PR01225">
    <property type="entry name" value="EXPANSNFAMLY"/>
</dbReference>